<keyword evidence="2" id="KW-1185">Reference proteome</keyword>
<sequence length="231" mass="25511">MDDATATSNAAFIEKHAAPGRIGLCGGRDFINKLIRKAQAPLTADGHRSLWSHAFIFSERRADGHWWVIESDLDLRYRQIRLGVQENRAQRYFDADAFPNLAILDFGLDADQVRRVQVAGLDLLSGLSSYSLGELAGTLMAMHSTRLRRRSNLLAKEGALYCSAMVQHCYAAAGIEFLPGVHGKNVAPHDIDESPVPHQTHRILRDLGVSSLRRFAHGASALLATPIDELF</sequence>
<comment type="caution">
    <text evidence="1">The sequence shown here is derived from an EMBL/GenBank/DDBJ whole genome shotgun (WGS) entry which is preliminary data.</text>
</comment>
<gene>
    <name evidence="1" type="ORF">EER27_06065</name>
</gene>
<name>A0A3M8SVG4_9GAMM</name>
<accession>A0A3M8SVG4</accession>
<dbReference type="SUPFAM" id="SSF54001">
    <property type="entry name" value="Cysteine proteinases"/>
    <property type="match status" value="1"/>
</dbReference>
<proteinExistence type="predicted"/>
<evidence type="ECO:0000313" key="1">
    <source>
        <dbReference type="EMBL" id="RNF85327.1"/>
    </source>
</evidence>
<dbReference type="RefSeq" id="WP_123087111.1">
    <property type="nucleotide sequence ID" value="NZ_RIBS01000002.1"/>
</dbReference>
<dbReference type="AlphaFoldDB" id="A0A3M8SVG4"/>
<evidence type="ECO:0000313" key="2">
    <source>
        <dbReference type="Proteomes" id="UP000267049"/>
    </source>
</evidence>
<dbReference type="Gene3D" id="3.90.1720.10">
    <property type="entry name" value="endopeptidase domain like (from Nostoc punctiforme)"/>
    <property type="match status" value="1"/>
</dbReference>
<dbReference type="EMBL" id="RIBS01000002">
    <property type="protein sequence ID" value="RNF85327.1"/>
    <property type="molecule type" value="Genomic_DNA"/>
</dbReference>
<dbReference type="OrthoDB" id="6027353at2"/>
<organism evidence="1 2">
    <name type="scientific">Montanilutibacter psychrotolerans</name>
    <dbReference type="NCBI Taxonomy" id="1327343"/>
    <lineage>
        <taxon>Bacteria</taxon>
        <taxon>Pseudomonadati</taxon>
        <taxon>Pseudomonadota</taxon>
        <taxon>Gammaproteobacteria</taxon>
        <taxon>Lysobacterales</taxon>
        <taxon>Lysobacteraceae</taxon>
        <taxon>Montanilutibacter</taxon>
    </lineage>
</organism>
<protein>
    <submittedName>
        <fullName evidence="1">Uncharacterized protein</fullName>
    </submittedName>
</protein>
<dbReference type="Proteomes" id="UP000267049">
    <property type="component" value="Unassembled WGS sequence"/>
</dbReference>
<reference evidence="1 2" key="1">
    <citation type="submission" date="2018-11" db="EMBL/GenBank/DDBJ databases">
        <title>Lysobacter cryohumiis sp. nov., isolated from soil in the Tianshan Mountains, Xinjiang, China.</title>
        <authorList>
            <person name="Luo Y."/>
            <person name="Sheng H."/>
        </authorList>
    </citation>
    <scope>NUCLEOTIDE SEQUENCE [LARGE SCALE GENOMIC DNA]</scope>
    <source>
        <strain evidence="1 2">ZS60</strain>
    </source>
</reference>
<dbReference type="InterPro" id="IPR038765">
    <property type="entry name" value="Papain-like_cys_pep_sf"/>
</dbReference>